<sequence length="1561" mass="172990">MLRPSNISTNYYKIAHLHDISYRIYTAVDSANEQMLLELEVQIRHDHPSILINYYNRSLFVFQFSHVASSIDLQELYPQLKLLLSHTSSPKDLTTSRTVRPAADDPVPYAGLCFLKAVKKLVLFNLSRAGAVKLFGNYAVAADDEKTYSMIYLDPILLPSGDVLVSMSRRTKPRLLATSVLETSSSAYYAIYLIPSGIRCHLFGANLEACLTSVPPSNHKPLISLLERAIGVSISLDILWVKLVPNLQHLNNQTSPISQFVHSVDNKKYIMWPWNLCLVQYGHTEHLEEPLKNSPFDPVGMISEFLDFSINVHLQMAPLPHDSQLAPPFSVPSIMSTDASGEVVEVRDSVEDEVFPSPLVGLPKENERSEKLDDELDDLFGDNSEPENDDKQQIKDISVKDTTTENGDVEMHLPSPKTEHISSPLVAATSIQNLQILQNKLPNQLSQSQQSHQTFVDIPKDQMLTKEQMLASFRATPQSYDDPGAPPAIMPTPVVPQHYQSTPGDTIPSKSVFSPILFNPLIKNNIDTKYGKGGKFYVEKDSSVGVEDAKSKTRATSVLAPTNKDGVTGLGISRHRQLKDYEEVFADDESMDSEKSASSDESDEDEADDNAIMESVTLPLRLNVADMSADNVKSAPNNPSNGENFNGTHGPDGQSSSLPTSSVPISLSVAGAGLAFNTGLANVDSFYLPFMKNTKKDWPESVQLEEVLNPLDASEPASTNASEPALRNLEPESDHTEEKKQDSQPPSSSSTNCLPLILRGINTSTIPDMFLTNNIENNIKNELIMDVEADTETSDLGCGMELKAKSEGLNDLLETLVPSLIFDHGLTNIDSKLVQYFVNDEEEALVHLDRIPLHLSTAFLSLFPHSYNVSLFEFLTPIYGQDEKTSFLDELTVTGMLQFEGEKLNNLQWDAIYPDAGNQESSDIETYLQLVSQIEESPEREDSGIIALKEPMITVKKDDAIINLSSTSLSFWNFLNFSPVNGPKDFQTVLVCDSDPNNTGSQFLDSLAYCYHECSFGTMAKLNLNSLLSLDLQRINGTINIVYDETLENGGAVRVVERELMKLAELIKLDLMEKSNSFDFKSPFLLLFALSDTRFNAHLLVAKLLRNFRQVLRQNQLPIVEVFCHIIPSSVLFKGPPSSRSLRYLSSSKLCRIAMSLYNQCPTLKHNSATRPLNKTAFATLAKDPPEKLRLNLPGATKDSKDAYSDDIFLHLAYERSIDKSWIVGVWSDPRGLLTHTKAWYCSPSRRTTKVANSIEEVCDDLWALSMEFFKNLIEQASKNVSGRKFLVLTRVNNVIPDDELVHWKRLSVKHKEISLIVLSVNKSPKTVFSSSSNGEDETMEKTENVPTTMPPDIPLVDSDVFRLGYGNSNSTSPAAMMGSSPNNINFLSPRQILNALGNFLSPQDLISTVGSLGGHNGVNGGASPSKVAEVVDTERILEDPSQDICAVVPITTLPTVNSPTRLAMKSGYLLGSFGPQMLQYEVSLLSCSSYWSPDAIMKILLRHYKKMIVLGDILCIKGKFQPPQLSKSRFTDEQAASAIVPWHITAVTKALDYLVHVEVN</sequence>
<reference evidence="1" key="1">
    <citation type="submission" date="2023-04" db="EMBL/GenBank/DDBJ databases">
        <title>Draft Genome sequencing of Naganishia species isolated from polar environments using Oxford Nanopore Technology.</title>
        <authorList>
            <person name="Leo P."/>
            <person name="Venkateswaran K."/>
        </authorList>
    </citation>
    <scope>NUCLEOTIDE SEQUENCE</scope>
    <source>
        <strain evidence="1">MNA-CCFEE 5261</strain>
    </source>
</reference>
<keyword evidence="2" id="KW-1185">Reference proteome</keyword>
<accession>A0ACC2UVA4</accession>
<evidence type="ECO:0000313" key="1">
    <source>
        <dbReference type="EMBL" id="KAJ9090783.1"/>
    </source>
</evidence>
<name>A0ACC2UVA4_9TREE</name>
<dbReference type="EMBL" id="JASBWR010000162">
    <property type="protein sequence ID" value="KAJ9090783.1"/>
    <property type="molecule type" value="Genomic_DNA"/>
</dbReference>
<dbReference type="Proteomes" id="UP001241377">
    <property type="component" value="Unassembled WGS sequence"/>
</dbReference>
<evidence type="ECO:0000313" key="2">
    <source>
        <dbReference type="Proteomes" id="UP001241377"/>
    </source>
</evidence>
<gene>
    <name evidence="1" type="ORF">QFC19_009457</name>
</gene>
<protein>
    <submittedName>
        <fullName evidence="1">Uncharacterized protein</fullName>
    </submittedName>
</protein>
<comment type="caution">
    <text evidence="1">The sequence shown here is derived from an EMBL/GenBank/DDBJ whole genome shotgun (WGS) entry which is preliminary data.</text>
</comment>
<organism evidence="1 2">
    <name type="scientific">Naganishia cerealis</name>
    <dbReference type="NCBI Taxonomy" id="610337"/>
    <lineage>
        <taxon>Eukaryota</taxon>
        <taxon>Fungi</taxon>
        <taxon>Dikarya</taxon>
        <taxon>Basidiomycota</taxon>
        <taxon>Agaricomycotina</taxon>
        <taxon>Tremellomycetes</taxon>
        <taxon>Filobasidiales</taxon>
        <taxon>Filobasidiaceae</taxon>
        <taxon>Naganishia</taxon>
    </lineage>
</organism>
<proteinExistence type="predicted"/>